<accession>A0AA38M4A6</accession>
<reference evidence="1" key="1">
    <citation type="journal article" date="2023" name="G3 (Bethesda)">
        <title>Whole genome assemblies of Zophobas morio and Tenebrio molitor.</title>
        <authorList>
            <person name="Kaur S."/>
            <person name="Stinson S.A."/>
            <person name="diCenzo G.C."/>
        </authorList>
    </citation>
    <scope>NUCLEOTIDE SEQUENCE</scope>
    <source>
        <strain evidence="1">QUZm001</strain>
    </source>
</reference>
<sequence length="100" mass="11947">MENSPQLYTPTSHCHDCCKKIHLQAAAHNTQPYHRSRMENSLELPTPRKLTDDKRWCSLCCDAEVPQRAILECPRYGPLCRRCYKNIWELWEECKWNGRR</sequence>
<proteinExistence type="predicted"/>
<protein>
    <submittedName>
        <fullName evidence="1">Uncharacterized protein</fullName>
    </submittedName>
</protein>
<dbReference type="Proteomes" id="UP001168821">
    <property type="component" value="Unassembled WGS sequence"/>
</dbReference>
<evidence type="ECO:0000313" key="2">
    <source>
        <dbReference type="Proteomes" id="UP001168821"/>
    </source>
</evidence>
<dbReference type="EMBL" id="JALNTZ010000008">
    <property type="protein sequence ID" value="KAJ3642938.1"/>
    <property type="molecule type" value="Genomic_DNA"/>
</dbReference>
<evidence type="ECO:0000313" key="1">
    <source>
        <dbReference type="EMBL" id="KAJ3642938.1"/>
    </source>
</evidence>
<organism evidence="1 2">
    <name type="scientific">Zophobas morio</name>
    <dbReference type="NCBI Taxonomy" id="2755281"/>
    <lineage>
        <taxon>Eukaryota</taxon>
        <taxon>Metazoa</taxon>
        <taxon>Ecdysozoa</taxon>
        <taxon>Arthropoda</taxon>
        <taxon>Hexapoda</taxon>
        <taxon>Insecta</taxon>
        <taxon>Pterygota</taxon>
        <taxon>Neoptera</taxon>
        <taxon>Endopterygota</taxon>
        <taxon>Coleoptera</taxon>
        <taxon>Polyphaga</taxon>
        <taxon>Cucujiformia</taxon>
        <taxon>Tenebrionidae</taxon>
        <taxon>Zophobas</taxon>
    </lineage>
</organism>
<keyword evidence="2" id="KW-1185">Reference proteome</keyword>
<dbReference type="AlphaFoldDB" id="A0AA38M4A6"/>
<gene>
    <name evidence="1" type="ORF">Zmor_025683</name>
</gene>
<name>A0AA38M4A6_9CUCU</name>
<comment type="caution">
    <text evidence="1">The sequence shown here is derived from an EMBL/GenBank/DDBJ whole genome shotgun (WGS) entry which is preliminary data.</text>
</comment>